<gene>
    <name evidence="2" type="ORF">WKW82_06980</name>
</gene>
<accession>A0ABU8WFV5</accession>
<proteinExistence type="predicted"/>
<dbReference type="EMBL" id="JBBKZT010000003">
    <property type="protein sequence ID" value="MEJ8846385.1"/>
    <property type="molecule type" value="Genomic_DNA"/>
</dbReference>
<feature type="signal peptide" evidence="1">
    <location>
        <begin position="1"/>
        <end position="21"/>
    </location>
</feature>
<dbReference type="RefSeq" id="WP_340341548.1">
    <property type="nucleotide sequence ID" value="NZ_JBBKZT010000003.1"/>
</dbReference>
<reference evidence="2 3" key="1">
    <citation type="submission" date="2024-03" db="EMBL/GenBank/DDBJ databases">
        <title>Novel species of the genus Variovorax.</title>
        <authorList>
            <person name="Liu Q."/>
            <person name="Xin Y.-H."/>
        </authorList>
    </citation>
    <scope>NUCLEOTIDE SEQUENCE [LARGE SCALE GENOMIC DNA]</scope>
    <source>
        <strain evidence="2 3">KACC 18900</strain>
    </source>
</reference>
<organism evidence="2 3">
    <name type="scientific">Variovorax rhizosphaerae</name>
    <dbReference type="NCBI Taxonomy" id="1836200"/>
    <lineage>
        <taxon>Bacteria</taxon>
        <taxon>Pseudomonadati</taxon>
        <taxon>Pseudomonadota</taxon>
        <taxon>Betaproteobacteria</taxon>
        <taxon>Burkholderiales</taxon>
        <taxon>Comamonadaceae</taxon>
        <taxon>Variovorax</taxon>
    </lineage>
</organism>
<protein>
    <submittedName>
        <fullName evidence="2">Uncharacterized protein</fullName>
    </submittedName>
</protein>
<evidence type="ECO:0000313" key="3">
    <source>
        <dbReference type="Proteomes" id="UP001385892"/>
    </source>
</evidence>
<name>A0ABU8WFV5_9BURK</name>
<evidence type="ECO:0000256" key="1">
    <source>
        <dbReference type="SAM" id="SignalP"/>
    </source>
</evidence>
<keyword evidence="1" id="KW-0732">Signal</keyword>
<keyword evidence="3" id="KW-1185">Reference proteome</keyword>
<feature type="chain" id="PRO_5047417413" evidence="1">
    <location>
        <begin position="22"/>
        <end position="105"/>
    </location>
</feature>
<dbReference type="Proteomes" id="UP001385892">
    <property type="component" value="Unassembled WGS sequence"/>
</dbReference>
<comment type="caution">
    <text evidence="2">The sequence shown here is derived from an EMBL/GenBank/DDBJ whole genome shotgun (WGS) entry which is preliminary data.</text>
</comment>
<sequence>MAATTPAARAAITLAPMSATAAADAVAPAEGTILLSPPAACDLYFADDTSCAAYYSGGCRTSLYHHHGRAYWTGDESRTDGDGRRWERRIRAVVDDFGALVEVQS</sequence>
<evidence type="ECO:0000313" key="2">
    <source>
        <dbReference type="EMBL" id="MEJ8846385.1"/>
    </source>
</evidence>